<evidence type="ECO:0000256" key="3">
    <source>
        <dbReference type="PROSITE-ProRule" id="PRU00221"/>
    </source>
</evidence>
<dbReference type="InterPro" id="IPR045151">
    <property type="entry name" value="DCAF8"/>
</dbReference>
<dbReference type="Pfam" id="PF00400">
    <property type="entry name" value="WD40"/>
    <property type="match status" value="3"/>
</dbReference>
<feature type="repeat" description="WD" evidence="3">
    <location>
        <begin position="139"/>
        <end position="181"/>
    </location>
</feature>
<dbReference type="GO" id="GO:0005737">
    <property type="term" value="C:cytoplasm"/>
    <property type="evidence" value="ECO:0007669"/>
    <property type="project" value="TreeGrafter"/>
</dbReference>
<accession>A0AAW0GG10</accession>
<proteinExistence type="predicted"/>
<keyword evidence="5" id="KW-1185">Reference proteome</keyword>
<dbReference type="Proteomes" id="UP001385951">
    <property type="component" value="Unassembled WGS sequence"/>
</dbReference>
<dbReference type="InterPro" id="IPR001680">
    <property type="entry name" value="WD40_rpt"/>
</dbReference>
<dbReference type="InterPro" id="IPR036322">
    <property type="entry name" value="WD40_repeat_dom_sf"/>
</dbReference>
<evidence type="ECO:0000256" key="1">
    <source>
        <dbReference type="ARBA" id="ARBA00022574"/>
    </source>
</evidence>
<dbReference type="GO" id="GO:0045717">
    <property type="term" value="P:negative regulation of fatty acid biosynthetic process"/>
    <property type="evidence" value="ECO:0007669"/>
    <property type="project" value="TreeGrafter"/>
</dbReference>
<dbReference type="AlphaFoldDB" id="A0AAW0GG10"/>
<dbReference type="PROSITE" id="PS50082">
    <property type="entry name" value="WD_REPEATS_2"/>
    <property type="match status" value="3"/>
</dbReference>
<dbReference type="InterPro" id="IPR015943">
    <property type="entry name" value="WD40/YVTN_repeat-like_dom_sf"/>
</dbReference>
<dbReference type="PANTHER" id="PTHR15574:SF43">
    <property type="entry name" value="DDB1- AND CUL4-ASSOCIATED FACTOR 5"/>
    <property type="match status" value="1"/>
</dbReference>
<gene>
    <name evidence="4" type="ORF">QCA50_006803</name>
</gene>
<organism evidence="4 5">
    <name type="scientific">Cerrena zonata</name>
    <dbReference type="NCBI Taxonomy" id="2478898"/>
    <lineage>
        <taxon>Eukaryota</taxon>
        <taxon>Fungi</taxon>
        <taxon>Dikarya</taxon>
        <taxon>Basidiomycota</taxon>
        <taxon>Agaricomycotina</taxon>
        <taxon>Agaricomycetes</taxon>
        <taxon>Polyporales</taxon>
        <taxon>Cerrenaceae</taxon>
        <taxon>Cerrena</taxon>
    </lineage>
</organism>
<protein>
    <recommendedName>
        <fullName evidence="6">WD40 repeat-like protein</fullName>
    </recommendedName>
</protein>
<sequence>MTSTLSYPSLGLATPHYPHDALERRKQYMRDVVDGGFPYSRKLSAHTACVNAITFSNGDGRWLASAGDDPFIYLWDFHQTDLSQPTCGYIGHSSNVFALAFSATNSYLYSGDTDDLIFKYDVSQWSSYSDEPGNAVTTLNRHEDSIRDLSCHPENDNLLLSAGDDGRILLHDLRAGDGTRPEGRLFGGPSFTSVQHHPTMHNLFVTGDSLGEVVLRDVRMAFDSFTLHKKGVVQEYVTGLSKRPHVHLSRAEVGSICFDRTGSKLAVTLLHYLPTVFAVMDPFPLAVLSGTNLPDGTPISSGERTYTNSCTIKHGSFGGPSLDGDEYYSAGSDDFRAYVWKIPSTESLQEARETISSEEWHSGERPITTVGFAPTIQSDRSLPLELSTPSCRLAGHKSIVNSTVMHPHWPFLVTAGVERYMLLHSPLPSGPCFTEMSLTSQDARLLPAANEEDRRRFVQALTSGRRIDEEDNDDDDTIALFDEILRQEGHADVFVLRSWSPELDFEEEEFNSLDDPGDTVHVRIHRDWF</sequence>
<dbReference type="EMBL" id="JASBNA010000007">
    <property type="protein sequence ID" value="KAK7690154.1"/>
    <property type="molecule type" value="Genomic_DNA"/>
</dbReference>
<dbReference type="PANTHER" id="PTHR15574">
    <property type="entry name" value="WD REPEAT DOMAIN-CONTAINING FAMILY"/>
    <property type="match status" value="1"/>
</dbReference>
<dbReference type="SUPFAM" id="SSF50978">
    <property type="entry name" value="WD40 repeat-like"/>
    <property type="match status" value="1"/>
</dbReference>
<name>A0AAW0GG10_9APHY</name>
<evidence type="ECO:0000313" key="4">
    <source>
        <dbReference type="EMBL" id="KAK7690154.1"/>
    </source>
</evidence>
<keyword evidence="2" id="KW-0677">Repeat</keyword>
<evidence type="ECO:0000313" key="5">
    <source>
        <dbReference type="Proteomes" id="UP001385951"/>
    </source>
</evidence>
<dbReference type="GO" id="GO:0080008">
    <property type="term" value="C:Cul4-RING E3 ubiquitin ligase complex"/>
    <property type="evidence" value="ECO:0007669"/>
    <property type="project" value="TreeGrafter"/>
</dbReference>
<reference evidence="4 5" key="1">
    <citation type="submission" date="2022-09" db="EMBL/GenBank/DDBJ databases">
        <authorList>
            <person name="Palmer J.M."/>
        </authorList>
    </citation>
    <scope>NUCLEOTIDE SEQUENCE [LARGE SCALE GENOMIC DNA]</scope>
    <source>
        <strain evidence="4 5">DSM 7382</strain>
    </source>
</reference>
<dbReference type="PROSITE" id="PS50294">
    <property type="entry name" value="WD_REPEATS_REGION"/>
    <property type="match status" value="1"/>
</dbReference>
<evidence type="ECO:0000256" key="2">
    <source>
        <dbReference type="ARBA" id="ARBA00022737"/>
    </source>
</evidence>
<evidence type="ECO:0008006" key="6">
    <source>
        <dbReference type="Google" id="ProtNLM"/>
    </source>
</evidence>
<dbReference type="SMART" id="SM00320">
    <property type="entry name" value="WD40"/>
    <property type="match status" value="4"/>
</dbReference>
<feature type="repeat" description="WD" evidence="3">
    <location>
        <begin position="43"/>
        <end position="85"/>
    </location>
</feature>
<comment type="caution">
    <text evidence="4">The sequence shown here is derived from an EMBL/GenBank/DDBJ whole genome shotgun (WGS) entry which is preliminary data.</text>
</comment>
<dbReference type="Gene3D" id="2.130.10.10">
    <property type="entry name" value="YVTN repeat-like/Quinoprotein amine dehydrogenase"/>
    <property type="match status" value="2"/>
</dbReference>
<feature type="repeat" description="WD" evidence="3">
    <location>
        <begin position="89"/>
        <end position="123"/>
    </location>
</feature>
<keyword evidence="1 3" id="KW-0853">WD repeat</keyword>